<dbReference type="Pfam" id="PF21983">
    <property type="entry name" value="NikA-like"/>
    <property type="match status" value="1"/>
</dbReference>
<dbReference type="AlphaFoldDB" id="A0A609WCE3"/>
<accession>A0A609WCE3</accession>
<comment type="caution">
    <text evidence="1">The sequence shown here is derived from an EMBL/GenBank/DDBJ whole genome shotgun (WGS) entry which is preliminary data.</text>
</comment>
<gene>
    <name evidence="1" type="ORF">CIL65_24225</name>
</gene>
<proteinExistence type="predicted"/>
<evidence type="ECO:0008006" key="2">
    <source>
        <dbReference type="Google" id="ProtNLM"/>
    </source>
</evidence>
<dbReference type="EMBL" id="AAKTKA010000081">
    <property type="protein sequence ID" value="ECV4808885.1"/>
    <property type="molecule type" value="Genomic_DNA"/>
</dbReference>
<protein>
    <recommendedName>
        <fullName evidence="2">Plasmid mobilization relaxosome protein MobC</fullName>
    </recommendedName>
</protein>
<evidence type="ECO:0000313" key="1">
    <source>
        <dbReference type="EMBL" id="ECV4808885.1"/>
    </source>
</evidence>
<organism evidence="1">
    <name type="scientific">Salmonella enterica subsp. enterica serovar Braenderup</name>
    <dbReference type="NCBI Taxonomy" id="149391"/>
    <lineage>
        <taxon>Bacteria</taxon>
        <taxon>Pseudomonadati</taxon>
        <taxon>Pseudomonadota</taxon>
        <taxon>Gammaproteobacteria</taxon>
        <taxon>Enterobacterales</taxon>
        <taxon>Enterobacteriaceae</taxon>
        <taxon>Salmonella</taxon>
    </lineage>
</organism>
<name>A0A609WCE3_SALET</name>
<reference evidence="1" key="1">
    <citation type="submission" date="2018-06" db="EMBL/GenBank/DDBJ databases">
        <authorList>
            <consortium name="PulseNet: The National Subtyping Network for Foodborne Disease Surveillance"/>
            <person name="Tarr C.L."/>
            <person name="Trees E."/>
            <person name="Katz L.S."/>
            <person name="Carleton-Romer H.A."/>
            <person name="Stroika S."/>
            <person name="Kucerova Z."/>
            <person name="Roache K.F."/>
            <person name="Sabol A.L."/>
            <person name="Besser J."/>
            <person name="Gerner-Smidt P."/>
        </authorList>
    </citation>
    <scope>NUCLEOTIDE SEQUENCE</scope>
    <source>
        <strain evidence="1">PNUSAS019523</strain>
    </source>
</reference>
<dbReference type="InterPro" id="IPR053842">
    <property type="entry name" value="NikA-like"/>
</dbReference>
<sequence length="129" mass="15251">MAEERRRGRIKLPEEELRSKQVIFRVNQREFEKLNLLAEEAGLERGHFMREVLLSSKPKKRKNNIPEVNQDLYRKLSGLSNNLNQAVKKLHQNEDLDKIGASDINFYIRNIKKYLIGIYEDLENEGKNK</sequence>